<sequence>MDPTNPSFLRPIVYYEFLQGHSAREAANNICAAFNKDVVHHSTVSRWYHRFESRDISSEGQERPGPPSTLHDDDLRSALTSKPIITTRELATTLGCSKSTVSNRLASLGLRKILSTWVPHELRESDRACRVSIAESLLLRPHRKDLLNGMVTGDESWVRYVNDTRKRVWLPKSELPPKQSKRGLQQKKILICSWWNSKLGLEAVIPAIDSGMVYHIFVECSADVISCFSCRMSL</sequence>
<dbReference type="GO" id="GO:0006303">
    <property type="term" value="P:double-strand break repair via nonhomologous end joining"/>
    <property type="evidence" value="ECO:0007669"/>
    <property type="project" value="TreeGrafter"/>
</dbReference>
<feature type="domain" description="Mos1 transposase HTH" evidence="2">
    <location>
        <begin position="7"/>
        <end position="55"/>
    </location>
</feature>
<dbReference type="GO" id="GO:0005634">
    <property type="term" value="C:nucleus"/>
    <property type="evidence" value="ECO:0007669"/>
    <property type="project" value="TreeGrafter"/>
</dbReference>
<dbReference type="GO" id="GO:0035861">
    <property type="term" value="C:site of double-strand break"/>
    <property type="evidence" value="ECO:0007669"/>
    <property type="project" value="TreeGrafter"/>
</dbReference>
<dbReference type="GO" id="GO:0042800">
    <property type="term" value="F:histone H3K4 methyltransferase activity"/>
    <property type="evidence" value="ECO:0007669"/>
    <property type="project" value="TreeGrafter"/>
</dbReference>
<organism evidence="3 4">
    <name type="scientific">Haemonchus contortus</name>
    <name type="common">Barber pole worm</name>
    <dbReference type="NCBI Taxonomy" id="6289"/>
    <lineage>
        <taxon>Eukaryota</taxon>
        <taxon>Metazoa</taxon>
        <taxon>Ecdysozoa</taxon>
        <taxon>Nematoda</taxon>
        <taxon>Chromadorea</taxon>
        <taxon>Rhabditida</taxon>
        <taxon>Rhabditina</taxon>
        <taxon>Rhabditomorpha</taxon>
        <taxon>Strongyloidea</taxon>
        <taxon>Trichostrongylidae</taxon>
        <taxon>Haemonchus</taxon>
    </lineage>
</organism>
<dbReference type="InterPro" id="IPR036388">
    <property type="entry name" value="WH-like_DNA-bd_sf"/>
</dbReference>
<evidence type="ECO:0000259" key="2">
    <source>
        <dbReference type="Pfam" id="PF17906"/>
    </source>
</evidence>
<dbReference type="InterPro" id="IPR001888">
    <property type="entry name" value="Transposase_1"/>
</dbReference>
<dbReference type="GO" id="GO:0000014">
    <property type="term" value="F:single-stranded DNA endodeoxyribonuclease activity"/>
    <property type="evidence" value="ECO:0007669"/>
    <property type="project" value="TreeGrafter"/>
</dbReference>
<dbReference type="GO" id="GO:0003697">
    <property type="term" value="F:single-stranded DNA binding"/>
    <property type="evidence" value="ECO:0007669"/>
    <property type="project" value="TreeGrafter"/>
</dbReference>
<evidence type="ECO:0000313" key="3">
    <source>
        <dbReference type="Proteomes" id="UP000025227"/>
    </source>
</evidence>
<dbReference type="Pfam" id="PF17906">
    <property type="entry name" value="HTH_48"/>
    <property type="match status" value="1"/>
</dbReference>
<keyword evidence="3" id="KW-1185">Reference proteome</keyword>
<dbReference type="GO" id="GO:0003690">
    <property type="term" value="F:double-stranded DNA binding"/>
    <property type="evidence" value="ECO:0007669"/>
    <property type="project" value="TreeGrafter"/>
</dbReference>
<dbReference type="PANTHER" id="PTHR46060:SF2">
    <property type="entry name" value="HISTONE-LYSINE N-METHYLTRANSFERASE SETMAR"/>
    <property type="match status" value="1"/>
</dbReference>
<dbReference type="OMA" id="VYHIFVE"/>
<dbReference type="GO" id="GO:0044774">
    <property type="term" value="P:mitotic DNA integrity checkpoint signaling"/>
    <property type="evidence" value="ECO:0007669"/>
    <property type="project" value="TreeGrafter"/>
</dbReference>
<dbReference type="GO" id="GO:0015074">
    <property type="term" value="P:DNA integration"/>
    <property type="evidence" value="ECO:0007669"/>
    <property type="project" value="TreeGrafter"/>
</dbReference>
<dbReference type="OrthoDB" id="10017160at2759"/>
<dbReference type="GO" id="GO:0000793">
    <property type="term" value="C:condensed chromosome"/>
    <property type="evidence" value="ECO:0007669"/>
    <property type="project" value="TreeGrafter"/>
</dbReference>
<dbReference type="GO" id="GO:0044547">
    <property type="term" value="F:DNA topoisomerase binding"/>
    <property type="evidence" value="ECO:0007669"/>
    <property type="project" value="TreeGrafter"/>
</dbReference>
<protein>
    <submittedName>
        <fullName evidence="4">HTH_48 domain-containing protein</fullName>
    </submittedName>
</protein>
<name>A0A7I5EDT2_HAECO</name>
<dbReference type="GO" id="GO:0046975">
    <property type="term" value="F:histone H3K36 methyltransferase activity"/>
    <property type="evidence" value="ECO:0007669"/>
    <property type="project" value="TreeGrafter"/>
</dbReference>
<dbReference type="WBParaSite" id="HCON_00169630-00001">
    <property type="protein sequence ID" value="HCON_00169630-00001"/>
    <property type="gene ID" value="HCON_00169630"/>
</dbReference>
<evidence type="ECO:0000256" key="1">
    <source>
        <dbReference type="SAM" id="MobiDB-lite"/>
    </source>
</evidence>
<evidence type="ECO:0000313" key="4">
    <source>
        <dbReference type="WBParaSite" id="HCON_00169630-00001"/>
    </source>
</evidence>
<dbReference type="Gene3D" id="1.10.10.10">
    <property type="entry name" value="Winged helix-like DNA-binding domain superfamily/Winged helix DNA-binding domain"/>
    <property type="match status" value="1"/>
</dbReference>
<feature type="region of interest" description="Disordered" evidence="1">
    <location>
        <begin position="55"/>
        <end position="74"/>
    </location>
</feature>
<dbReference type="InterPro" id="IPR052709">
    <property type="entry name" value="Transposase-MT_Hybrid"/>
</dbReference>
<dbReference type="Gene3D" id="1.10.10.1450">
    <property type="match status" value="1"/>
</dbReference>
<dbReference type="Gene3D" id="3.30.420.10">
    <property type="entry name" value="Ribonuclease H-like superfamily/Ribonuclease H"/>
    <property type="match status" value="1"/>
</dbReference>
<reference evidence="4" key="1">
    <citation type="submission" date="2020-12" db="UniProtKB">
        <authorList>
            <consortium name="WormBaseParasite"/>
        </authorList>
    </citation>
    <scope>IDENTIFICATION</scope>
    <source>
        <strain evidence="4">MHco3</strain>
    </source>
</reference>
<dbReference type="InterPro" id="IPR041426">
    <property type="entry name" value="Mos1_HTH"/>
</dbReference>
<dbReference type="InterPro" id="IPR036397">
    <property type="entry name" value="RNaseH_sf"/>
</dbReference>
<accession>A0A7I5EDT2</accession>
<dbReference type="AlphaFoldDB" id="A0A7I5EDT2"/>
<proteinExistence type="predicted"/>
<dbReference type="GO" id="GO:0031297">
    <property type="term" value="P:replication fork processing"/>
    <property type="evidence" value="ECO:0007669"/>
    <property type="project" value="TreeGrafter"/>
</dbReference>
<dbReference type="Pfam" id="PF01359">
    <property type="entry name" value="Transposase_1"/>
    <property type="match status" value="1"/>
</dbReference>
<dbReference type="Proteomes" id="UP000025227">
    <property type="component" value="Unplaced"/>
</dbReference>
<dbReference type="GO" id="GO:0000729">
    <property type="term" value="P:DNA double-strand break processing"/>
    <property type="evidence" value="ECO:0007669"/>
    <property type="project" value="TreeGrafter"/>
</dbReference>
<dbReference type="PANTHER" id="PTHR46060">
    <property type="entry name" value="MARINER MOS1 TRANSPOSASE-LIKE PROTEIN"/>
    <property type="match status" value="1"/>
</dbReference>